<dbReference type="InterPro" id="IPR000836">
    <property type="entry name" value="PRTase_dom"/>
</dbReference>
<comment type="caution">
    <text evidence="4">The sequence shown here is derived from an EMBL/GenBank/DDBJ whole genome shotgun (WGS) entry which is preliminary data.</text>
</comment>
<dbReference type="InterPro" id="IPR051910">
    <property type="entry name" value="ComF/GntX_DNA_util-trans"/>
</dbReference>
<feature type="signal peptide" evidence="2">
    <location>
        <begin position="1"/>
        <end position="17"/>
    </location>
</feature>
<sequence>MLLRGTHFATLARGALAAPLRLLLPPVCAGCRRQVSQPGSLCGSCWPMLRFLERPWCAVMGTPFAHEMGEGFLSAEAIADPPPFARARAAVAYSGVAGRMVQALKYADRTDLAPWMARWMVRAGAELVSDADVVTPVPLHWRRFFVRRFNQSAELARAVAAQTGKPFEPTAIRRVKVTRQQVGLGHDERRDNVRAAFRVPPGQEIRVRGRRVLLVDDVYTTGATVASATRALVKGGAIAVDVLTFARVLPSGVTPGDLRSGDFRADRPDPI</sequence>
<keyword evidence="5" id="KW-1185">Reference proteome</keyword>
<keyword evidence="2" id="KW-0732">Signal</keyword>
<dbReference type="Gene3D" id="3.40.50.2020">
    <property type="match status" value="1"/>
</dbReference>
<accession>A0ABV3QXA7</accession>
<dbReference type="InterPro" id="IPR044005">
    <property type="entry name" value="DZR_2"/>
</dbReference>
<evidence type="ECO:0000313" key="4">
    <source>
        <dbReference type="EMBL" id="MEW9805573.1"/>
    </source>
</evidence>
<name>A0ABV3QXA7_9HYPH</name>
<dbReference type="InterPro" id="IPR029057">
    <property type="entry name" value="PRTase-like"/>
</dbReference>
<dbReference type="CDD" id="cd06223">
    <property type="entry name" value="PRTases_typeI"/>
    <property type="match status" value="1"/>
</dbReference>
<dbReference type="SUPFAM" id="SSF53271">
    <property type="entry name" value="PRTase-like"/>
    <property type="match status" value="1"/>
</dbReference>
<dbReference type="RefSeq" id="WP_367722665.1">
    <property type="nucleotide sequence ID" value="NZ_JBFOCI010000002.1"/>
</dbReference>
<organism evidence="4 5">
    <name type="scientific">Mesorhizobium marinum</name>
    <dbReference type="NCBI Taxonomy" id="3228790"/>
    <lineage>
        <taxon>Bacteria</taxon>
        <taxon>Pseudomonadati</taxon>
        <taxon>Pseudomonadota</taxon>
        <taxon>Alphaproteobacteria</taxon>
        <taxon>Hyphomicrobiales</taxon>
        <taxon>Phyllobacteriaceae</taxon>
        <taxon>Mesorhizobium</taxon>
    </lineage>
</organism>
<feature type="chain" id="PRO_5046004177" evidence="2">
    <location>
        <begin position="18"/>
        <end position="271"/>
    </location>
</feature>
<dbReference type="Proteomes" id="UP001556196">
    <property type="component" value="Unassembled WGS sequence"/>
</dbReference>
<dbReference type="PANTHER" id="PTHR47505:SF1">
    <property type="entry name" value="DNA UTILIZATION PROTEIN YHGH"/>
    <property type="match status" value="1"/>
</dbReference>
<dbReference type="PANTHER" id="PTHR47505">
    <property type="entry name" value="DNA UTILIZATION PROTEIN YHGH"/>
    <property type="match status" value="1"/>
</dbReference>
<reference evidence="4 5" key="1">
    <citation type="submission" date="2024-06" db="EMBL/GenBank/DDBJ databases">
        <authorList>
            <person name="Tuo L."/>
        </authorList>
    </citation>
    <scope>NUCLEOTIDE SEQUENCE [LARGE SCALE GENOMIC DNA]</scope>
    <source>
        <strain evidence="4 5">ZMM04-5</strain>
    </source>
</reference>
<evidence type="ECO:0000313" key="5">
    <source>
        <dbReference type="Proteomes" id="UP001556196"/>
    </source>
</evidence>
<protein>
    <submittedName>
        <fullName evidence="4">ComF family protein</fullName>
    </submittedName>
</protein>
<gene>
    <name evidence="4" type="ORF">ABUE31_06230</name>
</gene>
<evidence type="ECO:0000259" key="3">
    <source>
        <dbReference type="Pfam" id="PF18912"/>
    </source>
</evidence>
<comment type="similarity">
    <text evidence="1">Belongs to the ComF/GntX family.</text>
</comment>
<dbReference type="Pfam" id="PF18912">
    <property type="entry name" value="DZR_2"/>
    <property type="match status" value="1"/>
</dbReference>
<feature type="domain" description="Double zinc ribbon" evidence="3">
    <location>
        <begin position="20"/>
        <end position="67"/>
    </location>
</feature>
<evidence type="ECO:0000256" key="1">
    <source>
        <dbReference type="ARBA" id="ARBA00008007"/>
    </source>
</evidence>
<proteinExistence type="inferred from homology"/>
<evidence type="ECO:0000256" key="2">
    <source>
        <dbReference type="SAM" id="SignalP"/>
    </source>
</evidence>
<dbReference type="EMBL" id="JBFOCI010000002">
    <property type="protein sequence ID" value="MEW9805573.1"/>
    <property type="molecule type" value="Genomic_DNA"/>
</dbReference>